<feature type="binding site" evidence="14">
    <location>
        <position position="195"/>
    </location>
    <ligand>
        <name>NADP(+)</name>
        <dbReference type="ChEBI" id="CHEBI:58349"/>
    </ligand>
</feature>
<accession>A0A1G7VQY1</accession>
<evidence type="ECO:0000259" key="16">
    <source>
        <dbReference type="PROSITE" id="PS51747"/>
    </source>
</evidence>
<dbReference type="GO" id="GO:0009231">
    <property type="term" value="P:riboflavin biosynthetic process"/>
    <property type="evidence" value="ECO:0007669"/>
    <property type="project" value="UniProtKB-UniPathway"/>
</dbReference>
<evidence type="ECO:0000256" key="2">
    <source>
        <dbReference type="ARBA" id="ARBA00004882"/>
    </source>
</evidence>
<sequence>MGTTYPNPLVGCVIVHNNQIIGEGWHIQAGNAHAEVRAIHAVKDQSLLKNSTLYVTLEPCSHYGKTPPCSDLIIAKKIPNIVIGTLDPFAKVSGMGIKKLLAAGRNVVVGVCEEKCELLNKRFFTFHRKKRPYIILKWAETKHGFIAPVDQKKDVIFWITNAYSQQLVHKWRSEEQAILIGTQTARMDNPKLNIRHWTGKNPTRIVLDKSLKLPKHLSVMDTSQPTVVFHHSNLTAENQKNLSFTPLDFDSDTLPQILDKLHQLELQSVIIEGGSRTLQSFIDAGLWDEARVFKAQNEIDKGIKAPVLNKEASRTTEIEGDQLNYFYND</sequence>
<feature type="binding site" evidence="14">
    <location>
        <position position="192"/>
    </location>
    <ligand>
        <name>substrate</name>
    </ligand>
</feature>
<keyword evidence="8 12" id="KW-0862">Zinc</keyword>
<dbReference type="InterPro" id="IPR002734">
    <property type="entry name" value="RibDG_C"/>
</dbReference>
<feature type="binding site" evidence="14">
    <location>
        <position position="272"/>
    </location>
    <ligand>
        <name>substrate</name>
    </ligand>
</feature>
<dbReference type="PANTHER" id="PTHR38011:SF7">
    <property type="entry name" value="2,5-DIAMINO-6-RIBOSYLAMINO-4(3H)-PYRIMIDINONE 5'-PHOSPHATE REDUCTASE"/>
    <property type="match status" value="1"/>
</dbReference>
<evidence type="ECO:0000313" key="18">
    <source>
        <dbReference type="Proteomes" id="UP000199296"/>
    </source>
</evidence>
<dbReference type="PIRSF" id="PIRSF006769">
    <property type="entry name" value="RibD"/>
    <property type="match status" value="1"/>
</dbReference>
<dbReference type="InterPro" id="IPR016193">
    <property type="entry name" value="Cytidine_deaminase-like"/>
</dbReference>
<dbReference type="AlphaFoldDB" id="A0A1G7VQY1"/>
<reference evidence="17 18" key="1">
    <citation type="submission" date="2016-10" db="EMBL/GenBank/DDBJ databases">
        <authorList>
            <person name="de Groot N.N."/>
        </authorList>
    </citation>
    <scope>NUCLEOTIDE SEQUENCE [LARGE SCALE GENOMIC DNA]</scope>
    <source>
        <strain evidence="17 18">DSM 19803</strain>
    </source>
</reference>
<dbReference type="EMBL" id="FNCW01000004">
    <property type="protein sequence ID" value="SDG62215.1"/>
    <property type="molecule type" value="Genomic_DNA"/>
</dbReference>
<feature type="binding site" evidence="14">
    <location>
        <position position="139"/>
    </location>
    <ligand>
        <name>NADP(+)</name>
        <dbReference type="ChEBI" id="CHEBI:58349"/>
    </ligand>
</feature>
<dbReference type="GO" id="GO:0008835">
    <property type="term" value="F:diaminohydroxyphosphoribosylaminopyrimidine deaminase activity"/>
    <property type="evidence" value="ECO:0007669"/>
    <property type="project" value="UniProtKB-EC"/>
</dbReference>
<evidence type="ECO:0000256" key="12">
    <source>
        <dbReference type="PIRNR" id="PIRNR006769"/>
    </source>
</evidence>
<keyword evidence="6 12" id="KW-0686">Riboflavin biosynthesis</keyword>
<evidence type="ECO:0000256" key="4">
    <source>
        <dbReference type="ARBA" id="ARBA00005259"/>
    </source>
</evidence>
<dbReference type="GO" id="GO:0008270">
    <property type="term" value="F:zinc ion binding"/>
    <property type="evidence" value="ECO:0007669"/>
    <property type="project" value="InterPro"/>
</dbReference>
<evidence type="ECO:0000256" key="7">
    <source>
        <dbReference type="ARBA" id="ARBA00022723"/>
    </source>
</evidence>
<comment type="pathway">
    <text evidence="3 12">Cofactor biosynthesis; riboflavin biosynthesis; 5-amino-6-(D-ribitylamino)uracil from GTP: step 3/4.</text>
</comment>
<evidence type="ECO:0000256" key="9">
    <source>
        <dbReference type="ARBA" id="ARBA00022857"/>
    </source>
</evidence>
<feature type="binding site" evidence="14">
    <location>
        <position position="184"/>
    </location>
    <ligand>
        <name>NADP(+)</name>
        <dbReference type="ChEBI" id="CHEBI:58349"/>
    </ligand>
</feature>
<dbReference type="Gene3D" id="3.40.140.10">
    <property type="entry name" value="Cytidine Deaminase, domain 2"/>
    <property type="match status" value="1"/>
</dbReference>
<dbReference type="EC" id="1.1.1.193" evidence="12"/>
<dbReference type="STRING" id="470826.SAMN04488027_10479"/>
<evidence type="ECO:0000256" key="8">
    <source>
        <dbReference type="ARBA" id="ARBA00022833"/>
    </source>
</evidence>
<comment type="similarity">
    <text evidence="4 12">In the N-terminal section; belongs to the cytidine and deoxycytidylate deaminase family.</text>
</comment>
<dbReference type="Pfam" id="PF00383">
    <property type="entry name" value="dCMP_cyt_deam_1"/>
    <property type="match status" value="1"/>
</dbReference>
<feature type="binding site" evidence="14">
    <location>
        <position position="188"/>
    </location>
    <ligand>
        <name>NADP(+)</name>
        <dbReference type="ChEBI" id="CHEBI:58349"/>
    </ligand>
</feature>
<keyword evidence="10 12" id="KW-0560">Oxidoreductase</keyword>
<dbReference type="NCBIfam" id="TIGR00326">
    <property type="entry name" value="eubact_ribD"/>
    <property type="match status" value="1"/>
</dbReference>
<evidence type="ECO:0000256" key="1">
    <source>
        <dbReference type="ARBA" id="ARBA00002151"/>
    </source>
</evidence>
<keyword evidence="9 12" id="KW-0521">NADP</keyword>
<dbReference type="SUPFAM" id="SSF53927">
    <property type="entry name" value="Cytidine deaminase-like"/>
    <property type="match status" value="1"/>
</dbReference>
<comment type="function">
    <text evidence="1 12">Converts 2,5-diamino-6-(ribosylamino)-4(3h)-pyrimidinone 5'-phosphate into 5-amino-6-(ribosylamino)-2,4(1h,3h)-pyrimidinedione 5'-phosphate.</text>
</comment>
<dbReference type="PROSITE" id="PS00903">
    <property type="entry name" value="CYT_DCMP_DEAMINASES_1"/>
    <property type="match status" value="1"/>
</dbReference>
<keyword evidence="7 12" id="KW-0479">Metal-binding</keyword>
<comment type="pathway">
    <text evidence="2 12">Cofactor biosynthesis; riboflavin biosynthesis; 5-amino-6-(D-ribitylamino)uracil from GTP: step 2/4.</text>
</comment>
<dbReference type="CDD" id="cd01284">
    <property type="entry name" value="Riboflavin_deaminase-reductase"/>
    <property type="match status" value="1"/>
</dbReference>
<dbReference type="InterPro" id="IPR050765">
    <property type="entry name" value="Riboflavin_Biosynth_HTPR"/>
</dbReference>
<comment type="catalytic activity">
    <reaction evidence="12">
        <text>2,5-diamino-6-hydroxy-4-(5-phosphoribosylamino)-pyrimidine + H2O + H(+) = 5-amino-6-(5-phospho-D-ribosylamino)uracil + NH4(+)</text>
        <dbReference type="Rhea" id="RHEA:21868"/>
        <dbReference type="ChEBI" id="CHEBI:15377"/>
        <dbReference type="ChEBI" id="CHEBI:15378"/>
        <dbReference type="ChEBI" id="CHEBI:28938"/>
        <dbReference type="ChEBI" id="CHEBI:58453"/>
        <dbReference type="ChEBI" id="CHEBI:58614"/>
        <dbReference type="EC" id="3.5.4.26"/>
    </reaction>
</comment>
<feature type="binding site" evidence="15">
    <location>
        <position position="33"/>
    </location>
    <ligand>
        <name>Zn(2+)</name>
        <dbReference type="ChEBI" id="CHEBI:29105"/>
        <note>catalytic</note>
    </ligand>
</feature>
<keyword evidence="12" id="KW-0378">Hydrolase</keyword>
<evidence type="ECO:0000256" key="10">
    <source>
        <dbReference type="ARBA" id="ARBA00023002"/>
    </source>
</evidence>
<dbReference type="InterPro" id="IPR002125">
    <property type="entry name" value="CMP_dCMP_dom"/>
</dbReference>
<dbReference type="PROSITE" id="PS51747">
    <property type="entry name" value="CYT_DCMP_DEAMINASES_2"/>
    <property type="match status" value="1"/>
</dbReference>
<organism evidence="17 18">
    <name type="scientific">Psychroflexus sediminis</name>
    <dbReference type="NCBI Taxonomy" id="470826"/>
    <lineage>
        <taxon>Bacteria</taxon>
        <taxon>Pseudomonadati</taxon>
        <taxon>Bacteroidota</taxon>
        <taxon>Flavobacteriia</taxon>
        <taxon>Flavobacteriales</taxon>
        <taxon>Flavobacteriaceae</taxon>
        <taxon>Psychroflexus</taxon>
    </lineage>
</organism>
<gene>
    <name evidence="17" type="ORF">SAMN04488027_10479</name>
</gene>
<feature type="binding site" evidence="15">
    <location>
        <position position="69"/>
    </location>
    <ligand>
        <name>Zn(2+)</name>
        <dbReference type="ChEBI" id="CHEBI:29105"/>
        <note>catalytic</note>
    </ligand>
</feature>
<evidence type="ECO:0000256" key="6">
    <source>
        <dbReference type="ARBA" id="ARBA00022619"/>
    </source>
</evidence>
<name>A0A1G7VQY1_9FLAO</name>
<dbReference type="Pfam" id="PF01872">
    <property type="entry name" value="RibD_C"/>
    <property type="match status" value="1"/>
</dbReference>
<dbReference type="GO" id="GO:0008703">
    <property type="term" value="F:5-amino-6-(5-phosphoribosylamino)uracil reductase activity"/>
    <property type="evidence" value="ECO:0007669"/>
    <property type="project" value="UniProtKB-EC"/>
</dbReference>
<proteinExistence type="inferred from homology"/>
<feature type="binding site" evidence="14">
    <location>
        <position position="172"/>
    </location>
    <ligand>
        <name>substrate</name>
    </ligand>
</feature>
<evidence type="ECO:0000256" key="11">
    <source>
        <dbReference type="ARBA" id="ARBA00023268"/>
    </source>
</evidence>
<dbReference type="InterPro" id="IPR004794">
    <property type="entry name" value="Eubact_RibD"/>
</dbReference>
<dbReference type="UniPathway" id="UPA00275">
    <property type="reaction ID" value="UER00401"/>
</dbReference>
<evidence type="ECO:0000256" key="15">
    <source>
        <dbReference type="PIRSR" id="PIRSR006769-3"/>
    </source>
</evidence>
<comment type="cofactor">
    <cofactor evidence="12 15">
        <name>Zn(2+)</name>
        <dbReference type="ChEBI" id="CHEBI:29105"/>
    </cofactor>
    <text evidence="12 15">Binds 1 zinc ion.</text>
</comment>
<evidence type="ECO:0000256" key="3">
    <source>
        <dbReference type="ARBA" id="ARBA00004910"/>
    </source>
</evidence>
<evidence type="ECO:0000313" key="17">
    <source>
        <dbReference type="EMBL" id="SDG62215.1"/>
    </source>
</evidence>
<evidence type="ECO:0000256" key="13">
    <source>
        <dbReference type="PIRSR" id="PIRSR006769-1"/>
    </source>
</evidence>
<feature type="active site" description="Proton donor" evidence="13">
    <location>
        <position position="35"/>
    </location>
</feature>
<evidence type="ECO:0000256" key="5">
    <source>
        <dbReference type="ARBA" id="ARBA00007417"/>
    </source>
</evidence>
<feature type="binding site" evidence="14">
    <location>
        <position position="158"/>
    </location>
    <ligand>
        <name>NADP(+)</name>
        <dbReference type="ChEBI" id="CHEBI:58349"/>
    </ligand>
</feature>
<keyword evidence="11" id="KW-0511">Multifunctional enzyme</keyword>
<feature type="domain" description="CMP/dCMP-type deaminase" evidence="16">
    <location>
        <begin position="1"/>
        <end position="108"/>
    </location>
</feature>
<dbReference type="PANTHER" id="PTHR38011">
    <property type="entry name" value="DIHYDROFOLATE REDUCTASE FAMILY PROTEIN (AFU_ORTHOLOGUE AFUA_8G06820)"/>
    <property type="match status" value="1"/>
</dbReference>
<feature type="binding site" evidence="15">
    <location>
        <position position="60"/>
    </location>
    <ligand>
        <name>Zn(2+)</name>
        <dbReference type="ChEBI" id="CHEBI:29105"/>
        <note>catalytic</note>
    </ligand>
</feature>
<comment type="similarity">
    <text evidence="5 12">In the C-terminal section; belongs to the HTP reductase family.</text>
</comment>
<comment type="catalytic activity">
    <reaction evidence="12">
        <text>5-amino-6-(5-phospho-D-ribitylamino)uracil + NADP(+) = 5-amino-6-(5-phospho-D-ribosylamino)uracil + NADPH + H(+)</text>
        <dbReference type="Rhea" id="RHEA:17845"/>
        <dbReference type="ChEBI" id="CHEBI:15378"/>
        <dbReference type="ChEBI" id="CHEBI:57783"/>
        <dbReference type="ChEBI" id="CHEBI:58349"/>
        <dbReference type="ChEBI" id="CHEBI:58421"/>
        <dbReference type="ChEBI" id="CHEBI:58453"/>
        <dbReference type="EC" id="1.1.1.193"/>
    </reaction>
</comment>
<feature type="binding site" evidence="14">
    <location>
        <begin position="274"/>
        <end position="280"/>
    </location>
    <ligand>
        <name>NADP(+)</name>
        <dbReference type="ChEBI" id="CHEBI:58349"/>
    </ligand>
</feature>
<dbReference type="Proteomes" id="UP000199296">
    <property type="component" value="Unassembled WGS sequence"/>
</dbReference>
<dbReference type="Gene3D" id="3.40.430.10">
    <property type="entry name" value="Dihydrofolate Reductase, subunit A"/>
    <property type="match status" value="1"/>
</dbReference>
<protein>
    <recommendedName>
        <fullName evidence="12">Riboflavin biosynthesis protein RibD</fullName>
    </recommendedName>
    <domain>
        <recommendedName>
            <fullName evidence="12">Diaminohydroxyphosphoribosylaminopyrimidine deaminase</fullName>
            <shortName evidence="12">DRAP deaminase</shortName>
            <ecNumber evidence="12">3.5.4.26</ecNumber>
        </recommendedName>
        <alternativeName>
            <fullName evidence="12">Riboflavin-specific deaminase</fullName>
        </alternativeName>
    </domain>
    <domain>
        <recommendedName>
            <fullName evidence="12">5-amino-6-(5-phosphoribosylamino)uracil reductase</fullName>
            <ecNumber evidence="12">1.1.1.193</ecNumber>
        </recommendedName>
        <alternativeName>
            <fullName evidence="12">HTP reductase</fullName>
        </alternativeName>
    </domain>
</protein>
<dbReference type="InterPro" id="IPR016192">
    <property type="entry name" value="APOBEC/CMP_deaminase_Zn-bd"/>
</dbReference>
<evidence type="ECO:0000256" key="14">
    <source>
        <dbReference type="PIRSR" id="PIRSR006769-2"/>
    </source>
</evidence>
<dbReference type="EC" id="3.5.4.26" evidence="12"/>
<dbReference type="SUPFAM" id="SSF53597">
    <property type="entry name" value="Dihydrofolate reductase-like"/>
    <property type="match status" value="1"/>
</dbReference>
<keyword evidence="18" id="KW-1185">Reference proteome</keyword>
<dbReference type="InterPro" id="IPR024072">
    <property type="entry name" value="DHFR-like_dom_sf"/>
</dbReference>